<sequence length="256" mass="30211">MQEDETFCAFYYELSDVINSSFNLGEKILECKVLRKILRSFSERFKPKVIVIEENKEIDSMRVNELVGSLRRDLGYVNKVETPINGETIFVKGKEETPNPIASSTHHPNAQYAKSQETLKIARAPGEWYFNSGFSKRERETTIEIPFTRGSGFSKMKELKQKIKVWNREVFGRLEVNKNSALQQIEYWDGMESERSLSEGEIELKKEAKESFKKWVLMEEIHWRQLSRELWLKEEDRNTDFFHWMANAHRINNSLD</sequence>
<proteinExistence type="predicted"/>
<dbReference type="Proteomes" id="UP000288805">
    <property type="component" value="Unassembled WGS sequence"/>
</dbReference>
<reference evidence="1 2" key="1">
    <citation type="journal article" date="2018" name="PLoS Genet.">
        <title>Population sequencing reveals clonal diversity and ancestral inbreeding in the grapevine cultivar Chardonnay.</title>
        <authorList>
            <person name="Roach M.J."/>
            <person name="Johnson D.L."/>
            <person name="Bohlmann J."/>
            <person name="van Vuuren H.J."/>
            <person name="Jones S.J."/>
            <person name="Pretorius I.S."/>
            <person name="Schmidt S.A."/>
            <person name="Borneman A.R."/>
        </authorList>
    </citation>
    <scope>NUCLEOTIDE SEQUENCE [LARGE SCALE GENOMIC DNA]</scope>
    <source>
        <strain evidence="2">cv. Chardonnay</strain>
        <tissue evidence="1">Leaf</tissue>
    </source>
</reference>
<evidence type="ECO:0000313" key="1">
    <source>
        <dbReference type="EMBL" id="RVW16224.1"/>
    </source>
</evidence>
<accession>A0A438BYX7</accession>
<name>A0A438BYX7_VITVI</name>
<comment type="caution">
    <text evidence="1">The sequence shown here is derived from an EMBL/GenBank/DDBJ whole genome shotgun (WGS) entry which is preliminary data.</text>
</comment>
<gene>
    <name evidence="1" type="ORF">CK203_074292</name>
</gene>
<dbReference type="EMBL" id="QGNW01002590">
    <property type="protein sequence ID" value="RVW16224.1"/>
    <property type="molecule type" value="Genomic_DNA"/>
</dbReference>
<protein>
    <submittedName>
        <fullName evidence="1">Uncharacterized protein</fullName>
    </submittedName>
</protein>
<organism evidence="1 2">
    <name type="scientific">Vitis vinifera</name>
    <name type="common">Grape</name>
    <dbReference type="NCBI Taxonomy" id="29760"/>
    <lineage>
        <taxon>Eukaryota</taxon>
        <taxon>Viridiplantae</taxon>
        <taxon>Streptophyta</taxon>
        <taxon>Embryophyta</taxon>
        <taxon>Tracheophyta</taxon>
        <taxon>Spermatophyta</taxon>
        <taxon>Magnoliopsida</taxon>
        <taxon>eudicotyledons</taxon>
        <taxon>Gunneridae</taxon>
        <taxon>Pentapetalae</taxon>
        <taxon>rosids</taxon>
        <taxon>Vitales</taxon>
        <taxon>Vitaceae</taxon>
        <taxon>Viteae</taxon>
        <taxon>Vitis</taxon>
    </lineage>
</organism>
<dbReference type="AlphaFoldDB" id="A0A438BYX7"/>
<evidence type="ECO:0000313" key="2">
    <source>
        <dbReference type="Proteomes" id="UP000288805"/>
    </source>
</evidence>